<proteinExistence type="predicted"/>
<accession>A0A7W7RBC9</accession>
<gene>
    <name evidence="1" type="ORF">FHR34_007948</name>
</gene>
<evidence type="ECO:0000313" key="1">
    <source>
        <dbReference type="EMBL" id="MBB4928851.1"/>
    </source>
</evidence>
<dbReference type="Pfam" id="PF09481">
    <property type="entry name" value="CRISPR_Cse1"/>
    <property type="match status" value="1"/>
</dbReference>
<dbReference type="EMBL" id="JACHJV010000003">
    <property type="protein sequence ID" value="MBB4928851.1"/>
    <property type="molecule type" value="Genomic_DNA"/>
</dbReference>
<sequence length="510" mass="55146">MATAAGTTAGTTGPRSDDRLNLVDLFRYADDVTAIHGDTPGETVAIIEWLLGLLYAAGEHRLATDDQWLAQVTADRPLAPVADWLEGHDGCWDLFDPEQPLGQNADLRPHLDAFGVGPAQLFIERAGDYNQHFDHHHLHHPAPVPADAAFRAMLTQHVYGLGGRAMIKAKDMGLPAAFTNNAVCRLGTRVRVLALGRTLGDTLRLNLAPWQDTDPGPLNLTWTTGERRTFRASGTREARVPAGPADLHTVLGRSVLMRPAAQPDGGIAVDRVLLGPGETLGDLPSAYLPDAIAYEKAGKRTLFRPSATRELWRESHALYAAVAERTAGASLYGRLAMLRGRRRIDLWAVGIVANKTKVTSWVSDQFPYVPGREVELRFAAADGSAVCEYTAKALYAAACVARDIAYPNPKPADKPAQLARFNAEPEMWAAAAPAFHTLLEAVADNEPAAQALTEFGGGIRRLAVTALNERLDSLPPSSQGLQARVRAQERLQKLLDSPKAPPHLKDASDD</sequence>
<reference evidence="1 2" key="1">
    <citation type="submission" date="2020-08" db="EMBL/GenBank/DDBJ databases">
        <title>Sequencing the genomes of 1000 actinobacteria strains.</title>
        <authorList>
            <person name="Klenk H.-P."/>
        </authorList>
    </citation>
    <scope>NUCLEOTIDE SEQUENCE [LARGE SCALE GENOMIC DNA]</scope>
    <source>
        <strain evidence="1 2">DSM 41654</strain>
    </source>
</reference>
<dbReference type="AlphaFoldDB" id="A0A7W7RBC9"/>
<comment type="caution">
    <text evidence="1">The sequence shown here is derived from an EMBL/GenBank/DDBJ whole genome shotgun (WGS) entry which is preliminary data.</text>
</comment>
<organism evidence="1 2">
    <name type="scientific">Kitasatospora kifunensis</name>
    <name type="common">Streptomyces kifunensis</name>
    <dbReference type="NCBI Taxonomy" id="58351"/>
    <lineage>
        <taxon>Bacteria</taxon>
        <taxon>Bacillati</taxon>
        <taxon>Actinomycetota</taxon>
        <taxon>Actinomycetes</taxon>
        <taxon>Kitasatosporales</taxon>
        <taxon>Streptomycetaceae</taxon>
        <taxon>Kitasatospora</taxon>
    </lineage>
</organism>
<evidence type="ECO:0000313" key="2">
    <source>
        <dbReference type="Proteomes" id="UP000540506"/>
    </source>
</evidence>
<dbReference type="RefSeq" id="WP_312897645.1">
    <property type="nucleotide sequence ID" value="NZ_JACHJV010000003.1"/>
</dbReference>
<name>A0A7W7RBC9_KITKI</name>
<dbReference type="InterPro" id="IPR013381">
    <property type="entry name" value="CRISPR-assoc_prot_Cse1"/>
</dbReference>
<protein>
    <submittedName>
        <fullName evidence="1">CRISPR system Cascade subunit CasA</fullName>
    </submittedName>
</protein>
<dbReference type="Gene3D" id="1.10.132.100">
    <property type="match status" value="1"/>
</dbReference>
<keyword evidence="2" id="KW-1185">Reference proteome</keyword>
<dbReference type="Proteomes" id="UP000540506">
    <property type="component" value="Unassembled WGS sequence"/>
</dbReference>